<keyword evidence="16" id="KW-0325">Glycoprotein</keyword>
<accession>B9FNJ0</accession>
<dbReference type="PANTHER" id="PTHR48006">
    <property type="entry name" value="LEUCINE-RICH REPEAT-CONTAINING PROTEIN DDB_G0281931-RELATED"/>
    <property type="match status" value="1"/>
</dbReference>
<evidence type="ECO:0000256" key="7">
    <source>
        <dbReference type="ARBA" id="ARBA00022692"/>
    </source>
</evidence>
<dbReference type="Gene3D" id="2.60.120.430">
    <property type="entry name" value="Galactose-binding lectin"/>
    <property type="match status" value="1"/>
</dbReference>
<keyword evidence="6" id="KW-0808">Transferase</keyword>
<evidence type="ECO:0000256" key="9">
    <source>
        <dbReference type="ARBA" id="ARBA00022737"/>
    </source>
</evidence>
<keyword evidence="12" id="KW-0067">ATP-binding</keyword>
<evidence type="ECO:0000256" key="8">
    <source>
        <dbReference type="ARBA" id="ARBA00022729"/>
    </source>
</evidence>
<dbReference type="Gene3D" id="1.10.510.10">
    <property type="entry name" value="Transferase(Phosphotransferase) domain 1"/>
    <property type="match status" value="1"/>
</dbReference>
<evidence type="ECO:0000256" key="12">
    <source>
        <dbReference type="ARBA" id="ARBA00022840"/>
    </source>
</evidence>
<keyword evidence="13" id="KW-1133">Transmembrane helix</keyword>
<dbReference type="EMBL" id="CM000142">
    <property type="protein sequence ID" value="EEE63023.1"/>
    <property type="molecule type" value="Genomic_DNA"/>
</dbReference>
<dbReference type="InterPro" id="IPR001245">
    <property type="entry name" value="Ser-Thr/Tyr_kinase_cat_dom"/>
</dbReference>
<dbReference type="InterPro" id="IPR008271">
    <property type="entry name" value="Ser/Thr_kinase_AS"/>
</dbReference>
<keyword evidence="4" id="KW-0597">Phosphoprotein</keyword>
<proteinExistence type="predicted"/>
<dbReference type="PROSITE" id="PS00108">
    <property type="entry name" value="PROTEIN_KINASE_ST"/>
    <property type="match status" value="1"/>
</dbReference>
<dbReference type="SMART" id="SM00220">
    <property type="entry name" value="S_TKc"/>
    <property type="match status" value="1"/>
</dbReference>
<dbReference type="Gene3D" id="3.30.200.20">
    <property type="entry name" value="Phosphorylase Kinase, domain 1"/>
    <property type="match status" value="1"/>
</dbReference>
<evidence type="ECO:0000256" key="13">
    <source>
        <dbReference type="ARBA" id="ARBA00022989"/>
    </source>
</evidence>
<evidence type="ECO:0000313" key="19">
    <source>
        <dbReference type="EMBL" id="EEE63023.1"/>
    </source>
</evidence>
<evidence type="ECO:0000256" key="1">
    <source>
        <dbReference type="ARBA" id="ARBA00004167"/>
    </source>
</evidence>
<dbReference type="GO" id="GO:0005524">
    <property type="term" value="F:ATP binding"/>
    <property type="evidence" value="ECO:0007669"/>
    <property type="project" value="UniProtKB-KW"/>
</dbReference>
<dbReference type="PANTHER" id="PTHR48006:SF53">
    <property type="entry name" value="OS08G0203400 PROTEIN"/>
    <property type="match status" value="1"/>
</dbReference>
<dbReference type="FunFam" id="1.10.510.10:FF:000044">
    <property type="entry name" value="Putative LRR receptor-like serine/threonine-protein kinase"/>
    <property type="match status" value="1"/>
</dbReference>
<comment type="subcellular location">
    <subcellularLocation>
        <location evidence="1">Membrane</location>
        <topology evidence="1">Single-pass membrane protein</topology>
    </subcellularLocation>
</comment>
<dbReference type="Gene3D" id="3.80.10.10">
    <property type="entry name" value="Ribonuclease Inhibitor"/>
    <property type="match status" value="3"/>
</dbReference>
<dbReference type="Proteomes" id="UP000007752">
    <property type="component" value="Chromosome 5"/>
</dbReference>
<dbReference type="EC" id="2.7.11.1" evidence="2"/>
<sequence length="903" mass="99867">MRPSMAGVFTHLAWPLLVLVLCSWRIIAAAQAQPRTDPVEAAALNTILGRWGKTASPEWNISGELCSGVASDLSNWDDYPNLNPFIKCDCKYNNGTLCHINKLRVTKLDVVGPIPSELQNLTYLEDLNLGYNYLTGAMPSFMGKFTSMKYLALPFNPLSGPLPKELGNLTNLLSLGISYCNFSGELPDELGNMTSLKQLRASDNEFTGKIPDYFGRMTNLVDVAFQGNSFEGPIPAGFSNLTKLTNLRIGDIVNGSSSLGFISNMTSLSNLILRNCKLSGNLEAIDFSKFATLTLLDLSFNSITGQVPQSILNLGMLEFLFLGNNSLTGNLPDVISPSLKTILFAEIFPIISSLEAFLLGIVRTICNYYSFAVDCGSNSSTRGSDNTIYEADPMNLGAGSYFVTGEKRWGISNVGKFDQATNGIDIIYSSDHFQNTVDSKLFETARMSASSLRYYGLGLENGNYTVLLQFAEFAFPDSQGWQSLGKRIFDIYVQGALKEKDFNIKKTAGGKSFTVVNRNYTATVSKNFLEIHLFWAGKGTCCVPTQGYYGPMISALSVTPKLYNLVGRPDVFSNVELKLATDNFSSKNILGEGGYGPVYKGKLPDGRVIAVKQLSQSSHQGKSQFITEVTTISSVQHKNLVKLHGFCIDNNAPLLVYEYLENGSLDQALFRDNNLNLDWAMRFEIILGIARGITYLHEESNVRIVHRDIKASNVLLDTDLTPKISDFGLAKLYDEKQTHVSTRIAGTFGYLAPEYAMRGRLTEKVDIFAFGVVMLETVAGRSNTNNSLMESEIYLFEWAWDLYEKEQPLGIVDPSLMEYDKDEALRVIRVALLCTQGSPHQRPPMSKVVAMLTGEVEVAEVVTKPSYITEWQLRDGNRSYVTTSYSGSTTHEFNSKDEIKPFT</sequence>
<keyword evidence="10" id="KW-0547">Nucleotide-binding</keyword>
<keyword evidence="5" id="KW-0433">Leucine-rich repeat</keyword>
<dbReference type="SUPFAM" id="SSF52058">
    <property type="entry name" value="L domain-like"/>
    <property type="match status" value="1"/>
</dbReference>
<dbReference type="FunFam" id="3.80.10.10:FF:001380">
    <property type="entry name" value="Os05g0256100 protein"/>
    <property type="match status" value="1"/>
</dbReference>
<dbReference type="InterPro" id="IPR032675">
    <property type="entry name" value="LRR_dom_sf"/>
</dbReference>
<feature type="domain" description="Protein kinase" evidence="18">
    <location>
        <begin position="584"/>
        <end position="858"/>
    </location>
</feature>
<dbReference type="SUPFAM" id="SSF56112">
    <property type="entry name" value="Protein kinase-like (PK-like)"/>
    <property type="match status" value="1"/>
</dbReference>
<keyword evidence="3" id="KW-0723">Serine/threonine-protein kinase</keyword>
<dbReference type="Pfam" id="PF00560">
    <property type="entry name" value="LRR_1"/>
    <property type="match status" value="3"/>
</dbReference>
<dbReference type="AlphaFoldDB" id="B9FNJ0"/>
<evidence type="ECO:0000256" key="2">
    <source>
        <dbReference type="ARBA" id="ARBA00012513"/>
    </source>
</evidence>
<evidence type="ECO:0000256" key="17">
    <source>
        <dbReference type="SAM" id="SignalP"/>
    </source>
</evidence>
<keyword evidence="8 17" id="KW-0732">Signal</keyword>
<dbReference type="Pfam" id="PF11721">
    <property type="entry name" value="Malectin"/>
    <property type="match status" value="1"/>
</dbReference>
<dbReference type="InterPro" id="IPR000719">
    <property type="entry name" value="Prot_kinase_dom"/>
</dbReference>
<evidence type="ECO:0000256" key="10">
    <source>
        <dbReference type="ARBA" id="ARBA00022741"/>
    </source>
</evidence>
<feature type="signal peptide" evidence="17">
    <location>
        <begin position="1"/>
        <end position="32"/>
    </location>
</feature>
<protein>
    <recommendedName>
        <fullName evidence="2">non-specific serine/threonine protein kinase</fullName>
        <ecNumber evidence="2">2.7.11.1</ecNumber>
    </recommendedName>
</protein>
<dbReference type="FunFam" id="3.30.200.20:FF:000140">
    <property type="entry name" value="Leucine-rich repeat receptor-like protein kinase"/>
    <property type="match status" value="1"/>
</dbReference>
<evidence type="ECO:0000256" key="16">
    <source>
        <dbReference type="ARBA" id="ARBA00023180"/>
    </source>
</evidence>
<evidence type="ECO:0000256" key="15">
    <source>
        <dbReference type="ARBA" id="ARBA00023170"/>
    </source>
</evidence>
<evidence type="ECO:0000256" key="6">
    <source>
        <dbReference type="ARBA" id="ARBA00022679"/>
    </source>
</evidence>
<gene>
    <name evidence="19" type="ORF">OsJ_17831</name>
</gene>
<keyword evidence="9" id="KW-0677">Repeat</keyword>
<dbReference type="InterPro" id="IPR051824">
    <property type="entry name" value="LRR_Rcpt-Like_S/T_Kinase"/>
</dbReference>
<keyword evidence="11" id="KW-0418">Kinase</keyword>
<dbReference type="GO" id="GO:0004674">
    <property type="term" value="F:protein serine/threonine kinase activity"/>
    <property type="evidence" value="ECO:0007669"/>
    <property type="project" value="UniProtKB-KW"/>
</dbReference>
<evidence type="ECO:0000256" key="11">
    <source>
        <dbReference type="ARBA" id="ARBA00022777"/>
    </source>
</evidence>
<keyword evidence="14" id="KW-0472">Membrane</keyword>
<reference evidence="19" key="1">
    <citation type="journal article" date="2005" name="PLoS Biol.">
        <title>The genomes of Oryza sativa: a history of duplications.</title>
        <authorList>
            <person name="Yu J."/>
            <person name="Wang J."/>
            <person name="Lin W."/>
            <person name="Li S."/>
            <person name="Li H."/>
            <person name="Zhou J."/>
            <person name="Ni P."/>
            <person name="Dong W."/>
            <person name="Hu S."/>
            <person name="Zeng C."/>
            <person name="Zhang J."/>
            <person name="Zhang Y."/>
            <person name="Li R."/>
            <person name="Xu Z."/>
            <person name="Li S."/>
            <person name="Li X."/>
            <person name="Zheng H."/>
            <person name="Cong L."/>
            <person name="Lin L."/>
            <person name="Yin J."/>
            <person name="Geng J."/>
            <person name="Li G."/>
            <person name="Shi J."/>
            <person name="Liu J."/>
            <person name="Lv H."/>
            <person name="Li J."/>
            <person name="Wang J."/>
            <person name="Deng Y."/>
            <person name="Ran L."/>
            <person name="Shi X."/>
            <person name="Wang X."/>
            <person name="Wu Q."/>
            <person name="Li C."/>
            <person name="Ren X."/>
            <person name="Wang J."/>
            <person name="Wang X."/>
            <person name="Li D."/>
            <person name="Liu D."/>
            <person name="Zhang X."/>
            <person name="Ji Z."/>
            <person name="Zhao W."/>
            <person name="Sun Y."/>
            <person name="Zhang Z."/>
            <person name="Bao J."/>
            <person name="Han Y."/>
            <person name="Dong L."/>
            <person name="Ji J."/>
            <person name="Chen P."/>
            <person name="Wu S."/>
            <person name="Liu J."/>
            <person name="Xiao Y."/>
            <person name="Bu D."/>
            <person name="Tan J."/>
            <person name="Yang L."/>
            <person name="Ye C."/>
            <person name="Zhang J."/>
            <person name="Xu J."/>
            <person name="Zhou Y."/>
            <person name="Yu Y."/>
            <person name="Zhang B."/>
            <person name="Zhuang S."/>
            <person name="Wei H."/>
            <person name="Liu B."/>
            <person name="Lei M."/>
            <person name="Yu H."/>
            <person name="Li Y."/>
            <person name="Xu H."/>
            <person name="Wei S."/>
            <person name="He X."/>
            <person name="Fang L."/>
            <person name="Zhang Z."/>
            <person name="Zhang Y."/>
            <person name="Huang X."/>
            <person name="Su Z."/>
            <person name="Tong W."/>
            <person name="Li J."/>
            <person name="Tong Z."/>
            <person name="Li S."/>
            <person name="Ye J."/>
            <person name="Wang L."/>
            <person name="Fang L."/>
            <person name="Lei T."/>
            <person name="Chen C."/>
            <person name="Chen H."/>
            <person name="Xu Z."/>
            <person name="Li H."/>
            <person name="Huang H."/>
            <person name="Zhang F."/>
            <person name="Xu H."/>
            <person name="Li N."/>
            <person name="Zhao C."/>
            <person name="Li S."/>
            <person name="Dong L."/>
            <person name="Huang Y."/>
            <person name="Li L."/>
            <person name="Xi Y."/>
            <person name="Qi Q."/>
            <person name="Li W."/>
            <person name="Zhang B."/>
            <person name="Hu W."/>
            <person name="Zhang Y."/>
            <person name="Tian X."/>
            <person name="Jiao Y."/>
            <person name="Liang X."/>
            <person name="Jin J."/>
            <person name="Gao L."/>
            <person name="Zheng W."/>
            <person name="Hao B."/>
            <person name="Liu S."/>
            <person name="Wang W."/>
            <person name="Yuan L."/>
            <person name="Cao M."/>
            <person name="McDermott J."/>
            <person name="Samudrala R."/>
            <person name="Wang J."/>
            <person name="Wong G.K."/>
            <person name="Yang H."/>
        </authorList>
    </citation>
    <scope>NUCLEOTIDE SEQUENCE [LARGE SCALE GENOMIC DNA]</scope>
</reference>
<dbReference type="GO" id="GO:0016020">
    <property type="term" value="C:membrane"/>
    <property type="evidence" value="ECO:0007669"/>
    <property type="project" value="UniProtKB-SubCell"/>
</dbReference>
<name>B9FNJ0_ORYSJ</name>
<feature type="chain" id="PRO_5002884000" description="non-specific serine/threonine protein kinase" evidence="17">
    <location>
        <begin position="33"/>
        <end position="903"/>
    </location>
</feature>
<evidence type="ECO:0000256" key="4">
    <source>
        <dbReference type="ARBA" id="ARBA00022553"/>
    </source>
</evidence>
<evidence type="ECO:0000256" key="5">
    <source>
        <dbReference type="ARBA" id="ARBA00022614"/>
    </source>
</evidence>
<reference evidence="19" key="2">
    <citation type="submission" date="2008-12" db="EMBL/GenBank/DDBJ databases">
        <title>Improved gene annotation of the rice (Oryza sativa) genomes.</title>
        <authorList>
            <person name="Wang J."/>
            <person name="Li R."/>
            <person name="Fan W."/>
            <person name="Huang Q."/>
            <person name="Zhang J."/>
            <person name="Zhou Y."/>
            <person name="Hu Y."/>
            <person name="Zi S."/>
            <person name="Li J."/>
            <person name="Ni P."/>
            <person name="Zheng H."/>
            <person name="Zhang Y."/>
            <person name="Zhao M."/>
            <person name="Hao Q."/>
            <person name="McDermott J."/>
            <person name="Samudrala R."/>
            <person name="Kristiansen K."/>
            <person name="Wong G.K.-S."/>
        </authorList>
    </citation>
    <scope>NUCLEOTIDE SEQUENCE</scope>
</reference>
<evidence type="ECO:0000256" key="3">
    <source>
        <dbReference type="ARBA" id="ARBA00022527"/>
    </source>
</evidence>
<dbReference type="InterPro" id="IPR021720">
    <property type="entry name" value="Malectin_dom"/>
</dbReference>
<evidence type="ECO:0000256" key="14">
    <source>
        <dbReference type="ARBA" id="ARBA00023136"/>
    </source>
</evidence>
<dbReference type="FunFam" id="2.60.120.430:FF:000002">
    <property type="entry name" value="Leucine-rich repeat receptor-like protein kinase"/>
    <property type="match status" value="1"/>
</dbReference>
<keyword evidence="7" id="KW-0812">Transmembrane</keyword>
<dbReference type="CDD" id="cd14066">
    <property type="entry name" value="STKc_IRAK"/>
    <property type="match status" value="1"/>
</dbReference>
<dbReference type="InterPro" id="IPR001611">
    <property type="entry name" value="Leu-rich_rpt"/>
</dbReference>
<organism evidence="19">
    <name type="scientific">Oryza sativa subsp. japonica</name>
    <name type="common">Rice</name>
    <dbReference type="NCBI Taxonomy" id="39947"/>
    <lineage>
        <taxon>Eukaryota</taxon>
        <taxon>Viridiplantae</taxon>
        <taxon>Streptophyta</taxon>
        <taxon>Embryophyta</taxon>
        <taxon>Tracheophyta</taxon>
        <taxon>Spermatophyta</taxon>
        <taxon>Magnoliopsida</taxon>
        <taxon>Liliopsida</taxon>
        <taxon>Poales</taxon>
        <taxon>Poaceae</taxon>
        <taxon>BOP clade</taxon>
        <taxon>Oryzoideae</taxon>
        <taxon>Oryzeae</taxon>
        <taxon>Oryzinae</taxon>
        <taxon>Oryza</taxon>
        <taxon>Oryza sativa</taxon>
    </lineage>
</organism>
<dbReference type="Pfam" id="PF07714">
    <property type="entry name" value="PK_Tyr_Ser-Thr"/>
    <property type="match status" value="1"/>
</dbReference>
<keyword evidence="15" id="KW-0675">Receptor</keyword>
<dbReference type="PROSITE" id="PS50011">
    <property type="entry name" value="PROTEIN_KINASE_DOM"/>
    <property type="match status" value="1"/>
</dbReference>
<dbReference type="InterPro" id="IPR011009">
    <property type="entry name" value="Kinase-like_dom_sf"/>
</dbReference>
<evidence type="ECO:0000259" key="18">
    <source>
        <dbReference type="PROSITE" id="PS50011"/>
    </source>
</evidence>